<dbReference type="Gene3D" id="3.20.20.140">
    <property type="entry name" value="Metal-dependent hydrolases"/>
    <property type="match status" value="1"/>
</dbReference>
<accession>A0A382CLU1</accession>
<dbReference type="Pfam" id="PF12228">
    <property type="entry name" value="DUF3604"/>
    <property type="match status" value="1"/>
</dbReference>
<protein>
    <recommendedName>
        <fullName evidence="2">DUF3604 domain-containing protein</fullName>
    </recommendedName>
</protein>
<dbReference type="AlphaFoldDB" id="A0A382CLU1"/>
<evidence type="ECO:0008006" key="2">
    <source>
        <dbReference type="Google" id="ProtNLM"/>
    </source>
</evidence>
<dbReference type="InterPro" id="IPR016195">
    <property type="entry name" value="Pol/histidinol_Pase-like"/>
</dbReference>
<dbReference type="InterPro" id="IPR022028">
    <property type="entry name" value="DUF3604"/>
</dbReference>
<sequence length="540" mass="59706">MKNVHAKSRRANRRFRLLILLANLMCAAGASAETCGNVAEGEKNLYWGDLHVHTAYSLDAYAFGAIATPKEAYAFARGQPLRMANGETTVIDRPLDFTAVTDHAATYDVMYLCTDPTYQDNTYCSAIREGRGTQEKARDVFNKYLLPLVTDAPPQPPSMCTEAGIDCRAASASQWRRTQFAANEANEPCAFTALIGYEWTATPKGRHWHRNVIFRSEHVPDQAVDYVHFPEVTSLWRELANHCQLEDGCDVVTIPHNINWADGGPTFDVESAEPEHLRNRARYERLAEIHQEKGNSECLPKHINDSGDDCAFERLTDNAAKKRLMASEDIAPDDAWRRMRSSYYRSLLGRGLRAYERSENGLNPMMLGAIGSTDSHFGTPGKVREIDYSGGIASLWLNDEERLALPGYNPGGLVGVWAAENTRSAIFDALQSRAAYATSGPRIGLRFGATATNACDQNQVEYLASMGGVLPASAAAVPTFTVQANRDEKKLAAVQIIKGEFWNGMISEQTIAIAEFPEGQDTVCVSWDDVQFNAKAPAFW</sequence>
<reference evidence="1" key="1">
    <citation type="submission" date="2018-05" db="EMBL/GenBank/DDBJ databases">
        <authorList>
            <person name="Lanie J.A."/>
            <person name="Ng W.-L."/>
            <person name="Kazmierczak K.M."/>
            <person name="Andrzejewski T.M."/>
            <person name="Davidsen T.M."/>
            <person name="Wayne K.J."/>
            <person name="Tettelin H."/>
            <person name="Glass J.I."/>
            <person name="Rusch D."/>
            <person name="Podicherti R."/>
            <person name="Tsui H.-C.T."/>
            <person name="Winkler M.E."/>
        </authorList>
    </citation>
    <scope>NUCLEOTIDE SEQUENCE</scope>
</reference>
<name>A0A382CLU1_9ZZZZ</name>
<evidence type="ECO:0000313" key="1">
    <source>
        <dbReference type="EMBL" id="SVB26263.1"/>
    </source>
</evidence>
<gene>
    <name evidence="1" type="ORF">METZ01_LOCUS179117</name>
</gene>
<proteinExistence type="predicted"/>
<organism evidence="1">
    <name type="scientific">marine metagenome</name>
    <dbReference type="NCBI Taxonomy" id="408172"/>
    <lineage>
        <taxon>unclassified sequences</taxon>
        <taxon>metagenomes</taxon>
        <taxon>ecological metagenomes</taxon>
    </lineage>
</organism>
<dbReference type="EMBL" id="UINC01034822">
    <property type="protein sequence ID" value="SVB26263.1"/>
    <property type="molecule type" value="Genomic_DNA"/>
</dbReference>
<feature type="non-terminal residue" evidence="1">
    <location>
        <position position="540"/>
    </location>
</feature>
<dbReference type="SUPFAM" id="SSF89550">
    <property type="entry name" value="PHP domain-like"/>
    <property type="match status" value="1"/>
</dbReference>